<dbReference type="PROSITE" id="PS50006">
    <property type="entry name" value="FHA_DOMAIN"/>
    <property type="match status" value="1"/>
</dbReference>
<evidence type="ECO:0000259" key="2">
    <source>
        <dbReference type="PROSITE" id="PS50006"/>
    </source>
</evidence>
<name>A0ABU3NMB4_9CHLR</name>
<dbReference type="RefSeq" id="WP_315624621.1">
    <property type="nucleotide sequence ID" value="NZ_JAUHMF010000001.1"/>
</dbReference>
<keyword evidence="1" id="KW-1133">Transmembrane helix</keyword>
<dbReference type="InterPro" id="IPR008984">
    <property type="entry name" value="SMAD_FHA_dom_sf"/>
</dbReference>
<feature type="transmembrane region" description="Helical" evidence="1">
    <location>
        <begin position="442"/>
        <end position="460"/>
    </location>
</feature>
<dbReference type="CDD" id="cd00060">
    <property type="entry name" value="FHA"/>
    <property type="match status" value="1"/>
</dbReference>
<keyword evidence="4" id="KW-1185">Reference proteome</keyword>
<dbReference type="Proteomes" id="UP001254165">
    <property type="component" value="Unassembled WGS sequence"/>
</dbReference>
<evidence type="ECO:0000313" key="4">
    <source>
        <dbReference type="Proteomes" id="UP001254165"/>
    </source>
</evidence>
<dbReference type="Gene3D" id="2.60.200.20">
    <property type="match status" value="1"/>
</dbReference>
<comment type="caution">
    <text evidence="3">The sequence shown here is derived from an EMBL/GenBank/DDBJ whole genome shotgun (WGS) entry which is preliminary data.</text>
</comment>
<keyword evidence="1" id="KW-0812">Transmembrane</keyword>
<reference evidence="3 4" key="1">
    <citation type="submission" date="2023-07" db="EMBL/GenBank/DDBJ databases">
        <title>Novel species of Thermanaerothrix with wide hydrolytic capabilities.</title>
        <authorList>
            <person name="Zayulina K.S."/>
            <person name="Podosokorskaya O.A."/>
            <person name="Elcheninov A.G."/>
        </authorList>
    </citation>
    <scope>NUCLEOTIDE SEQUENCE [LARGE SCALE GENOMIC DNA]</scope>
    <source>
        <strain evidence="3 4">4228-RoL</strain>
    </source>
</reference>
<dbReference type="EMBL" id="JAUHMF010000001">
    <property type="protein sequence ID" value="MDT8897971.1"/>
    <property type="molecule type" value="Genomic_DNA"/>
</dbReference>
<evidence type="ECO:0000313" key="3">
    <source>
        <dbReference type="EMBL" id="MDT8897971.1"/>
    </source>
</evidence>
<dbReference type="Pfam" id="PF00498">
    <property type="entry name" value="FHA"/>
    <property type="match status" value="1"/>
</dbReference>
<evidence type="ECO:0000256" key="1">
    <source>
        <dbReference type="SAM" id="Phobius"/>
    </source>
</evidence>
<organism evidence="3 4">
    <name type="scientific">Thermanaerothrix solaris</name>
    <dbReference type="NCBI Taxonomy" id="3058434"/>
    <lineage>
        <taxon>Bacteria</taxon>
        <taxon>Bacillati</taxon>
        <taxon>Chloroflexota</taxon>
        <taxon>Anaerolineae</taxon>
        <taxon>Anaerolineales</taxon>
        <taxon>Anaerolineaceae</taxon>
        <taxon>Thermanaerothrix</taxon>
    </lineage>
</organism>
<proteinExistence type="predicted"/>
<dbReference type="SUPFAM" id="SSF49879">
    <property type="entry name" value="SMAD/FHA domain"/>
    <property type="match status" value="1"/>
</dbReference>
<feature type="domain" description="FHA" evidence="2">
    <location>
        <begin position="544"/>
        <end position="594"/>
    </location>
</feature>
<keyword evidence="1" id="KW-0472">Membrane</keyword>
<accession>A0ABU3NMB4</accession>
<dbReference type="InterPro" id="IPR000253">
    <property type="entry name" value="FHA_dom"/>
</dbReference>
<sequence>MPFISLAIATTLSLVSPLSRTKAQVADRVLIRQVDRSTFPTISLYVEAYDNNGQFIQNLNPENITILENNQPRPLLSLTPLNPGVHLILVFNYGPEWSVAYAQRSRFQYLRQHWLAWAQAQPTPTSDRLSLVTNSGLQLVRNNDPARWADWLESARPDLQREVASLNGLVRALDLAATADSDSSQHPIIFFLTAPLPAAVLPALADLGQRAQTLGVSIHVWMIANARAPTRLPQNYTALNDLAVQSGGQFTLFSGPEPLPDPEPILQPLRYRYRVTYLSGLTTSGTHTLSVRLNHEGMTVESEPVAFDLTVLPPNPILLAPPAQITRTWESRVDQPERYLAPSTYAFSFITEFPDQHPRPLRAARLFINDTLVTERLEPPFEVLEWPLEEITTNGRYRVRIEVEDSLGLKGQSQDWPIEVIVAEPPRSPLEQTWQRLSSPEVIPFWVVLLSAAILGLFLWRWRAYRRLTQPLYARWTARLHSKTAPPAASSPLMTLSPLAAPPATASAWLVWLNPDEVPFFFLRDDTTVPPTEKRFYPLPQTEVTLGSDRQRVTIWIPHPSVDGIHAHLTFGPEGYRLTDASTIAGTWLNGAPLSPEGAWLVHGDIIHIGSVALRFENATPSPQPFPTLHPYEEML</sequence>
<protein>
    <submittedName>
        <fullName evidence="3">FHA domain-containing protein</fullName>
    </submittedName>
</protein>
<gene>
    <name evidence="3" type="ORF">QYE77_06790</name>
</gene>